<feature type="repeat" description="WD" evidence="4">
    <location>
        <begin position="728"/>
        <end position="760"/>
    </location>
</feature>
<feature type="repeat" description="WD" evidence="4">
    <location>
        <begin position="814"/>
        <end position="842"/>
    </location>
</feature>
<dbReference type="InterPro" id="IPR019775">
    <property type="entry name" value="WD40_repeat_CS"/>
</dbReference>
<dbReference type="InterPro" id="IPR020472">
    <property type="entry name" value="WD40_PAC1"/>
</dbReference>
<dbReference type="PANTHER" id="PTHR19848">
    <property type="entry name" value="WD40 REPEAT PROTEIN"/>
    <property type="match status" value="1"/>
</dbReference>
<dbReference type="PANTHER" id="PTHR19848:SF8">
    <property type="entry name" value="F-BOX AND WD REPEAT DOMAIN CONTAINING 7"/>
    <property type="match status" value="1"/>
</dbReference>
<dbReference type="Gene3D" id="3.40.50.300">
    <property type="entry name" value="P-loop containing nucleotide triphosphate hydrolases"/>
    <property type="match status" value="1"/>
</dbReference>
<dbReference type="SUPFAM" id="SSF50978">
    <property type="entry name" value="WD40 repeat-like"/>
    <property type="match status" value="2"/>
</dbReference>
<proteinExistence type="predicted"/>
<dbReference type="PROSITE" id="PS00678">
    <property type="entry name" value="WD_REPEATS_1"/>
    <property type="match status" value="1"/>
</dbReference>
<reference evidence="7 8" key="1">
    <citation type="journal article" date="2018" name="Sci. Rep.">
        <title>A novel species of the marine cyanobacterium Acaryochloris with a unique pigment content and lifestyle.</title>
        <authorList>
            <person name="Partensky F."/>
            <person name="Six C."/>
            <person name="Ratin M."/>
            <person name="Garczarek L."/>
            <person name="Vaulot D."/>
            <person name="Probert I."/>
            <person name="Calteau A."/>
            <person name="Gourvil P."/>
            <person name="Marie D."/>
            <person name="Grebert T."/>
            <person name="Bouchier C."/>
            <person name="Le Panse S."/>
            <person name="Gachenot M."/>
            <person name="Rodriguez F."/>
            <person name="Garrido J.L."/>
        </authorList>
    </citation>
    <scope>NUCLEOTIDE SEQUENCE [LARGE SCALE GENOMIC DNA]</scope>
    <source>
        <strain evidence="7 8">RCC1774</strain>
    </source>
</reference>
<feature type="repeat" description="WD" evidence="4">
    <location>
        <begin position="1020"/>
        <end position="1061"/>
    </location>
</feature>
<protein>
    <recommendedName>
        <fullName evidence="1">Intraflagellar transport protein 122 homolog</fullName>
    </recommendedName>
</protein>
<dbReference type="InterPro" id="IPR027417">
    <property type="entry name" value="P-loop_NTPase"/>
</dbReference>
<evidence type="ECO:0000256" key="3">
    <source>
        <dbReference type="ARBA" id="ARBA00022737"/>
    </source>
</evidence>
<feature type="repeat" description="WD" evidence="4">
    <location>
        <begin position="565"/>
        <end position="599"/>
    </location>
</feature>
<feature type="coiled-coil region" evidence="5">
    <location>
        <begin position="430"/>
        <end position="464"/>
    </location>
</feature>
<keyword evidence="3" id="KW-0677">Repeat</keyword>
<feature type="repeat" description="WD" evidence="4">
    <location>
        <begin position="938"/>
        <end position="979"/>
    </location>
</feature>
<comment type="caution">
    <text evidence="7">The sequence shown here is derived from an EMBL/GenBank/DDBJ whole genome shotgun (WGS) entry which is preliminary data.</text>
</comment>
<dbReference type="SMART" id="SM00320">
    <property type="entry name" value="WD40"/>
    <property type="match status" value="14"/>
</dbReference>
<dbReference type="CDD" id="cd00200">
    <property type="entry name" value="WD40"/>
    <property type="match status" value="2"/>
</dbReference>
<dbReference type="InterPro" id="IPR011044">
    <property type="entry name" value="Quino_amine_DH_bsu"/>
</dbReference>
<evidence type="ECO:0000256" key="4">
    <source>
        <dbReference type="PROSITE-ProRule" id="PRU00221"/>
    </source>
</evidence>
<evidence type="ECO:0000256" key="2">
    <source>
        <dbReference type="ARBA" id="ARBA00022574"/>
    </source>
</evidence>
<dbReference type="SUPFAM" id="SSF52540">
    <property type="entry name" value="P-loop containing nucleoside triphosphate hydrolases"/>
    <property type="match status" value="1"/>
</dbReference>
<dbReference type="Proteomes" id="UP000248857">
    <property type="component" value="Unassembled WGS sequence"/>
</dbReference>
<dbReference type="InterPro" id="IPR015943">
    <property type="entry name" value="WD40/YVTN_repeat-like_dom_sf"/>
</dbReference>
<evidence type="ECO:0000256" key="5">
    <source>
        <dbReference type="SAM" id="Coils"/>
    </source>
</evidence>
<evidence type="ECO:0000313" key="8">
    <source>
        <dbReference type="Proteomes" id="UP000248857"/>
    </source>
</evidence>
<sequence>MQTLPDRYKVGGSLGFNHPTYVVRQADTELLTALKAGQFCYVFNCRQMGKSSLRVQAMHQLRALGMCCVSIDMTVMGGQATPQQWYGGVMTQLWQGLQLTQDVNLKSWLLDHAHLNPVQQLNQFLEDVLRVYCPDLQIFIFLDEIDKVLSLDFSLDDFFALIRSCYNQRADDPAYERLTFALFGVVAPANLIRDKAQTLFNIGQAIELTGFQFAEAQPLAQGLESIAERPGEVLQEILDWTGGQPFLTQKLCQGIARADLEIKAGQEAEAVEQFVRSQVITHWESQDQPIHLRTIRDRICRNPQTLGQLLGLYQTIWQQGQMAIDNSPEQSELRLCGLIVQHQDQLRLYNRIYREIFNQQWIDLTFSRLRPYASAIANWEASHRIDESQLLQGQALQSALQWATGSSLSSQDYQFLAASQALDNRLVLAAEREARQVQLLETQLAAEKNAKQQLADAYREAQRRLRLGSGILAFSLIGAIVSTGWLGYSWRQQRQSQAQALEWAGKSALKQFEFSQIEALITAMESSQVLTTLVSAQQLREDYPTTSPLTALQEILDKIDERNRLEGHEASITSIRFSPTKDQIATASRDGTIKLWTVQGKEINTFKGHQGDVYSVNFRPDGQQLVTASKDGSVKLWTLRGKNLATFTGHQGDVYNAVFSPDGQRIATASQDGTARLWTLQGQELIQLSHPGDVYSIAFSPDGEILATTSRDKTAKLWTLQGLELATLSGHQEPVFDVSFSPDGQYIATASGDTQVKLWSPQGKLIKTLQGHQRPVYDLSFSADAQRLATTSGDRTVKVWDVRNPKQAVLQRTLAGHRGAVYAAEFSPKGQALATAADDETIAHLWTLKQPNELPRQADAQRITSRSLSPNGQYILTALKDGTLFLSDRQGRKLRTFPLKSEVMTSLAFSPDSQKFAAASRQGTVRIWTLKGRQPTTFLAHPDTIYRLQFSPDGYQLATASRDGTAKLWTAEGQQLASFEGHRAAVYGVSFSSDGQKIATASDDATAKLWTVQGQELVTLTGHHSAVHDVGFGPRGQRIATAAGDGTAKIWTVQGKQLATLKHESSLVYRTSFSPDGQYLATGTKDGTLEIWNRQGKLKTAFTGHQDLIHSLQFLSNQELLAIAQNDLQAKAWPVEETTLERTQLLLGQGCQWLADYFASHPQARQEICRSRQ</sequence>
<evidence type="ECO:0000259" key="6">
    <source>
        <dbReference type="Pfam" id="PF23381"/>
    </source>
</evidence>
<name>A0A2W1JFH4_9CYAN</name>
<keyword evidence="5" id="KW-0175">Coiled coil</keyword>
<dbReference type="EMBL" id="PQWO01000010">
    <property type="protein sequence ID" value="PZD72358.1"/>
    <property type="molecule type" value="Genomic_DNA"/>
</dbReference>
<dbReference type="Gene3D" id="2.130.10.10">
    <property type="entry name" value="YVTN repeat-like/Quinoprotein amine dehydrogenase"/>
    <property type="match status" value="3"/>
</dbReference>
<dbReference type="PROSITE" id="PS50082">
    <property type="entry name" value="WD_REPEATS_2"/>
    <property type="match status" value="13"/>
</dbReference>
<feature type="domain" description="IFT122 first beta-propeller" evidence="6">
    <location>
        <begin position="945"/>
        <end position="1100"/>
    </location>
</feature>
<dbReference type="InterPro" id="IPR036322">
    <property type="entry name" value="WD40_repeat_dom_sf"/>
</dbReference>
<feature type="repeat" description="WD" evidence="4">
    <location>
        <begin position="897"/>
        <end position="938"/>
    </location>
</feature>
<dbReference type="Pfam" id="PF14516">
    <property type="entry name" value="AAA_35"/>
    <property type="match status" value="1"/>
</dbReference>
<dbReference type="SUPFAM" id="SSF50969">
    <property type="entry name" value="YVTN repeat-like/Quinoprotein amine dehydrogenase"/>
    <property type="match status" value="1"/>
</dbReference>
<dbReference type="OrthoDB" id="434800at2"/>
<evidence type="ECO:0000256" key="1">
    <source>
        <dbReference type="ARBA" id="ARBA00019442"/>
    </source>
</evidence>
<feature type="repeat" description="WD" evidence="4">
    <location>
        <begin position="1061"/>
        <end position="1093"/>
    </location>
</feature>
<keyword evidence="8" id="KW-1185">Reference proteome</keyword>
<dbReference type="Pfam" id="PF00400">
    <property type="entry name" value="WD40"/>
    <property type="match status" value="8"/>
</dbReference>
<dbReference type="InterPro" id="IPR056153">
    <property type="entry name" value="Beta-prop_IFT122_1st"/>
</dbReference>
<dbReference type="PROSITE" id="PS50294">
    <property type="entry name" value="WD_REPEATS_REGION"/>
    <property type="match status" value="11"/>
</dbReference>
<organism evidence="7 8">
    <name type="scientific">Acaryochloris thomasi RCC1774</name>
    <dbReference type="NCBI Taxonomy" id="1764569"/>
    <lineage>
        <taxon>Bacteria</taxon>
        <taxon>Bacillati</taxon>
        <taxon>Cyanobacteriota</taxon>
        <taxon>Cyanophyceae</taxon>
        <taxon>Acaryochloridales</taxon>
        <taxon>Acaryochloridaceae</taxon>
        <taxon>Acaryochloris</taxon>
        <taxon>Acaryochloris thomasi</taxon>
    </lineage>
</organism>
<dbReference type="RefSeq" id="WP_110987072.1">
    <property type="nucleotide sequence ID" value="NZ_CAWNWM010000010.1"/>
</dbReference>
<evidence type="ECO:0000313" key="7">
    <source>
        <dbReference type="EMBL" id="PZD72358.1"/>
    </source>
</evidence>
<feature type="repeat" description="WD" evidence="4">
    <location>
        <begin position="1102"/>
        <end position="1143"/>
    </location>
</feature>
<feature type="repeat" description="WD" evidence="4">
    <location>
        <begin position="606"/>
        <end position="647"/>
    </location>
</feature>
<feature type="repeat" description="WD" evidence="4">
    <location>
        <begin position="647"/>
        <end position="688"/>
    </location>
</feature>
<accession>A0A2W1JFH4</accession>
<feature type="repeat" description="WD" evidence="4">
    <location>
        <begin position="687"/>
        <end position="721"/>
    </location>
</feature>
<keyword evidence="2 4" id="KW-0853">WD repeat</keyword>
<gene>
    <name evidence="7" type="primary">tolB_2</name>
    <name evidence="7" type="ORF">C1752_03671</name>
</gene>
<dbReference type="Pfam" id="PF23381">
    <property type="entry name" value="Beta-prop_IFT122_1st"/>
    <property type="match status" value="1"/>
</dbReference>
<dbReference type="InterPro" id="IPR001680">
    <property type="entry name" value="WD40_rpt"/>
</dbReference>
<dbReference type="AlphaFoldDB" id="A0A2W1JFH4"/>
<feature type="repeat" description="WD" evidence="4">
    <location>
        <begin position="979"/>
        <end position="1020"/>
    </location>
</feature>
<dbReference type="PRINTS" id="PR00320">
    <property type="entry name" value="GPROTEINBRPT"/>
</dbReference>
<feature type="repeat" description="WD" evidence="4">
    <location>
        <begin position="769"/>
        <end position="810"/>
    </location>
</feature>